<gene>
    <name evidence="2" type="ORF">MKW94_012293</name>
</gene>
<evidence type="ECO:0000256" key="1">
    <source>
        <dbReference type="SAM" id="MobiDB-lite"/>
    </source>
</evidence>
<feature type="compositionally biased region" description="Polar residues" evidence="1">
    <location>
        <begin position="17"/>
        <end position="46"/>
    </location>
</feature>
<comment type="caution">
    <text evidence="2">The sequence shown here is derived from an EMBL/GenBank/DDBJ whole genome shotgun (WGS) entry which is preliminary data.</text>
</comment>
<organism evidence="2 3">
    <name type="scientific">Papaver nudicaule</name>
    <name type="common">Iceland poppy</name>
    <dbReference type="NCBI Taxonomy" id="74823"/>
    <lineage>
        <taxon>Eukaryota</taxon>
        <taxon>Viridiplantae</taxon>
        <taxon>Streptophyta</taxon>
        <taxon>Embryophyta</taxon>
        <taxon>Tracheophyta</taxon>
        <taxon>Spermatophyta</taxon>
        <taxon>Magnoliopsida</taxon>
        <taxon>Ranunculales</taxon>
        <taxon>Papaveraceae</taxon>
        <taxon>Papaveroideae</taxon>
        <taxon>Papaver</taxon>
    </lineage>
</organism>
<sequence length="67" mass="7148">MSNTSQNLSFNAGEAKGQTQEKTNQMMDKASNAMQSAKESCQQAGQQMMDKAQGAADSVKEATGMKK</sequence>
<reference evidence="2" key="1">
    <citation type="submission" date="2022-03" db="EMBL/GenBank/DDBJ databases">
        <title>A functionally conserved STORR gene fusion in Papaver species that diverged 16.8 million years ago.</title>
        <authorList>
            <person name="Catania T."/>
        </authorList>
    </citation>
    <scope>NUCLEOTIDE SEQUENCE</scope>
    <source>
        <strain evidence="2">S-191538</strain>
    </source>
</reference>
<evidence type="ECO:0000313" key="3">
    <source>
        <dbReference type="Proteomes" id="UP001177140"/>
    </source>
</evidence>
<dbReference type="AlphaFoldDB" id="A0AA41RV85"/>
<feature type="region of interest" description="Disordered" evidence="1">
    <location>
        <begin position="1"/>
        <end position="67"/>
    </location>
</feature>
<feature type="compositionally biased region" description="Polar residues" evidence="1">
    <location>
        <begin position="1"/>
        <end position="10"/>
    </location>
</feature>
<dbReference type="PANTHER" id="PTHR34191:SF30">
    <property type="entry name" value="STRESS-INDUCED PROTEIN KIN2-LIKE"/>
    <property type="match status" value="1"/>
</dbReference>
<name>A0AA41RV85_PAPNU</name>
<dbReference type="Gene3D" id="6.10.140.1430">
    <property type="match status" value="1"/>
</dbReference>
<dbReference type="Proteomes" id="UP001177140">
    <property type="component" value="Unassembled WGS sequence"/>
</dbReference>
<protein>
    <recommendedName>
        <fullName evidence="4">Stress-induced protein KIN2-like</fullName>
    </recommendedName>
</protein>
<dbReference type="PANTHER" id="PTHR34191">
    <property type="entry name" value="LATE EMBRYOGENESIS ABUNDANT PROTEIN (LEA) FAMILY PROTEIN"/>
    <property type="match status" value="1"/>
</dbReference>
<dbReference type="InterPro" id="IPR039624">
    <property type="entry name" value="LEA1/2/D7/KIN2"/>
</dbReference>
<evidence type="ECO:0000313" key="2">
    <source>
        <dbReference type="EMBL" id="MCL7025512.1"/>
    </source>
</evidence>
<proteinExistence type="predicted"/>
<dbReference type="EMBL" id="JAJJMA010046223">
    <property type="protein sequence ID" value="MCL7025512.1"/>
    <property type="molecule type" value="Genomic_DNA"/>
</dbReference>
<keyword evidence="3" id="KW-1185">Reference proteome</keyword>
<accession>A0AA41RV85</accession>
<feature type="compositionally biased region" description="Basic and acidic residues" evidence="1">
    <location>
        <begin position="58"/>
        <end position="67"/>
    </location>
</feature>
<evidence type="ECO:0008006" key="4">
    <source>
        <dbReference type="Google" id="ProtNLM"/>
    </source>
</evidence>